<dbReference type="EMBL" id="QHHQ01000007">
    <property type="protein sequence ID" value="RAH98414.1"/>
    <property type="molecule type" value="Genomic_DNA"/>
</dbReference>
<keyword evidence="2" id="KW-0812">Transmembrane</keyword>
<keyword evidence="2" id="KW-0472">Membrane</keyword>
<dbReference type="InterPro" id="IPR010664">
    <property type="entry name" value="LipoPS_assembly_LptC-rel"/>
</dbReference>
<evidence type="ECO:0008006" key="5">
    <source>
        <dbReference type="Google" id="ProtNLM"/>
    </source>
</evidence>
<dbReference type="Proteomes" id="UP000249590">
    <property type="component" value="Unassembled WGS sequence"/>
</dbReference>
<dbReference type="RefSeq" id="WP_111351298.1">
    <property type="nucleotide sequence ID" value="NZ_QHHQ01000007.1"/>
</dbReference>
<sequence>MTDAAVISGPASGQQHAFAVPARRREEKRALANTRRVKRLRIVVPTLGFLIAAVLTVGAVLPKLFPIAALAGLSLTADGLVMNEPRLAGHLGGGRRYEVVASRAVQSLLTPSHLALEGLQANLDMGDGESVAMHSAGATYDTNTEVLNLADGVRINSTDGSKASLESATVFFQDGRMESEAGISINSPRGNIRAGRIDVLEGGDLIRFSDGVAITINPAT</sequence>
<name>A0A8B2NKK8_9HYPH</name>
<keyword evidence="2" id="KW-1133">Transmembrane helix</keyword>
<dbReference type="OrthoDB" id="7873824at2"/>
<feature type="region of interest" description="Disordered" evidence="1">
    <location>
        <begin position="1"/>
        <end position="24"/>
    </location>
</feature>
<evidence type="ECO:0000256" key="2">
    <source>
        <dbReference type="SAM" id="Phobius"/>
    </source>
</evidence>
<accession>A0A8B2NKK8</accession>
<keyword evidence="4" id="KW-1185">Reference proteome</keyword>
<organism evidence="3 4">
    <name type="scientific">Acuticoccus sediminis</name>
    <dbReference type="NCBI Taxonomy" id="2184697"/>
    <lineage>
        <taxon>Bacteria</taxon>
        <taxon>Pseudomonadati</taxon>
        <taxon>Pseudomonadota</taxon>
        <taxon>Alphaproteobacteria</taxon>
        <taxon>Hyphomicrobiales</taxon>
        <taxon>Amorphaceae</taxon>
        <taxon>Acuticoccus</taxon>
    </lineage>
</organism>
<evidence type="ECO:0000256" key="1">
    <source>
        <dbReference type="SAM" id="MobiDB-lite"/>
    </source>
</evidence>
<evidence type="ECO:0000313" key="3">
    <source>
        <dbReference type="EMBL" id="RAH98414.1"/>
    </source>
</evidence>
<reference evidence="3 4" key="1">
    <citation type="submission" date="2018-05" db="EMBL/GenBank/DDBJ databases">
        <title>Acuticoccus sediminis sp. nov., isolated from deep-sea sediment of Indian Ocean.</title>
        <authorList>
            <person name="Liu X."/>
            <person name="Lai Q."/>
            <person name="Du Y."/>
            <person name="Sun F."/>
            <person name="Zhang X."/>
            <person name="Wang S."/>
            <person name="Shao Z."/>
        </authorList>
    </citation>
    <scope>NUCLEOTIDE SEQUENCE [LARGE SCALE GENOMIC DNA]</scope>
    <source>
        <strain evidence="3 4">PTG4-2</strain>
    </source>
</reference>
<dbReference type="Pfam" id="PF06835">
    <property type="entry name" value="LptC"/>
    <property type="match status" value="1"/>
</dbReference>
<comment type="caution">
    <text evidence="3">The sequence shown here is derived from an EMBL/GenBank/DDBJ whole genome shotgun (WGS) entry which is preliminary data.</text>
</comment>
<feature type="transmembrane region" description="Helical" evidence="2">
    <location>
        <begin position="42"/>
        <end position="61"/>
    </location>
</feature>
<protein>
    <recommendedName>
        <fullName evidence="5">Lipopolysaccharide export system protein LptC</fullName>
    </recommendedName>
</protein>
<dbReference type="AlphaFoldDB" id="A0A8B2NKK8"/>
<evidence type="ECO:0000313" key="4">
    <source>
        <dbReference type="Proteomes" id="UP000249590"/>
    </source>
</evidence>
<gene>
    <name evidence="3" type="ORF">DLJ53_27360</name>
</gene>
<proteinExistence type="predicted"/>